<dbReference type="PROSITE" id="PS51194">
    <property type="entry name" value="HELICASE_CTER"/>
    <property type="match status" value="1"/>
</dbReference>
<dbReference type="InterPro" id="IPR001650">
    <property type="entry name" value="Helicase_C-like"/>
</dbReference>
<dbReference type="EnsemblProtists" id="EOD11994">
    <property type="protein sequence ID" value="EOD11994"/>
    <property type="gene ID" value="EMIHUDRAFT_247656"/>
</dbReference>
<name>A0A0D3IL59_EMIH1</name>
<reference evidence="16" key="1">
    <citation type="journal article" date="2013" name="Nature">
        <title>Pan genome of the phytoplankton Emiliania underpins its global distribution.</title>
        <authorList>
            <person name="Read B.A."/>
            <person name="Kegel J."/>
            <person name="Klute M.J."/>
            <person name="Kuo A."/>
            <person name="Lefebvre S.C."/>
            <person name="Maumus F."/>
            <person name="Mayer C."/>
            <person name="Miller J."/>
            <person name="Monier A."/>
            <person name="Salamov A."/>
            <person name="Young J."/>
            <person name="Aguilar M."/>
            <person name="Claverie J.M."/>
            <person name="Frickenhaus S."/>
            <person name="Gonzalez K."/>
            <person name="Herman E.K."/>
            <person name="Lin Y.C."/>
            <person name="Napier J."/>
            <person name="Ogata H."/>
            <person name="Sarno A.F."/>
            <person name="Shmutz J."/>
            <person name="Schroeder D."/>
            <person name="de Vargas C."/>
            <person name="Verret F."/>
            <person name="von Dassow P."/>
            <person name="Valentin K."/>
            <person name="Van de Peer Y."/>
            <person name="Wheeler G."/>
            <person name="Dacks J.B."/>
            <person name="Delwiche C.F."/>
            <person name="Dyhrman S.T."/>
            <person name="Glockner G."/>
            <person name="John U."/>
            <person name="Richards T."/>
            <person name="Worden A.Z."/>
            <person name="Zhang X."/>
            <person name="Grigoriev I.V."/>
            <person name="Allen A.E."/>
            <person name="Bidle K."/>
            <person name="Borodovsky M."/>
            <person name="Bowler C."/>
            <person name="Brownlee C."/>
            <person name="Cock J.M."/>
            <person name="Elias M."/>
            <person name="Gladyshev V.N."/>
            <person name="Groth M."/>
            <person name="Guda C."/>
            <person name="Hadaegh A."/>
            <person name="Iglesias-Rodriguez M.D."/>
            <person name="Jenkins J."/>
            <person name="Jones B.M."/>
            <person name="Lawson T."/>
            <person name="Leese F."/>
            <person name="Lindquist E."/>
            <person name="Lobanov A."/>
            <person name="Lomsadze A."/>
            <person name="Malik S.B."/>
            <person name="Marsh M.E."/>
            <person name="Mackinder L."/>
            <person name="Mock T."/>
            <person name="Mueller-Roeber B."/>
            <person name="Pagarete A."/>
            <person name="Parker M."/>
            <person name="Probert I."/>
            <person name="Quesneville H."/>
            <person name="Raines C."/>
            <person name="Rensing S.A."/>
            <person name="Riano-Pachon D.M."/>
            <person name="Richier S."/>
            <person name="Rokitta S."/>
            <person name="Shiraiwa Y."/>
            <person name="Soanes D.M."/>
            <person name="van der Giezen M."/>
            <person name="Wahlund T.M."/>
            <person name="Williams B."/>
            <person name="Wilson W."/>
            <person name="Wolfe G."/>
            <person name="Wurch L.L."/>
        </authorList>
    </citation>
    <scope>NUCLEOTIDE SEQUENCE</scope>
</reference>
<dbReference type="SUPFAM" id="SSF52540">
    <property type="entry name" value="P-loop containing nucleoside triphosphate hydrolases"/>
    <property type="match status" value="2"/>
</dbReference>
<dbReference type="HOGENOM" id="CLU_003041_1_5_1"/>
<sequence>MSRAQSGGQRRARDKADAVGSSFDSFDFGSATVAHLQAKFSAPSEIQALAWPEALAGKDVVAVAKTGSGKTLAFLLPVMRRIGDGGGGKVRALCLAPTRELAAQIGEQCGEWGPLCGLSACVVYGGVPLGQQKSELASRKPGLLVATPGRLCDLLKQEVVRLGGACRHVVLDEADRMLDMGFEPQLKQIFAALPAAEARQTLLFSATWPKQVRKLASAFLRPVEQTATLFVGGAGGEGEAGQPSANKAVSQEFVHATDDEKDNLLWKRLCELEAGSRVIVFANTKRRVEMGDKPQAERERALADFTAERRPLMAATDVAARGLDIRGVTHVVNFDMARDVESYVHRIGRTGRAGASGVSLTFWNPDYDKECAPALVAIARAADQPVPDWLAKFEKTKASKTWAVAKAEAALAAAGSEAS</sequence>
<dbReference type="GO" id="GO:0016787">
    <property type="term" value="F:hydrolase activity"/>
    <property type="evidence" value="ECO:0007669"/>
    <property type="project" value="UniProtKB-KW"/>
</dbReference>
<dbReference type="CDD" id="cd18787">
    <property type="entry name" value="SF2_C_DEAD"/>
    <property type="match status" value="1"/>
</dbReference>
<keyword evidence="4" id="KW-0690">Ribosome biogenesis</keyword>
<evidence type="ECO:0000256" key="12">
    <source>
        <dbReference type="RuleBase" id="RU000492"/>
    </source>
</evidence>
<evidence type="ECO:0000256" key="11">
    <source>
        <dbReference type="ARBA" id="ARBA00037449"/>
    </source>
</evidence>
<proteinExistence type="inferred from homology"/>
<dbReference type="PROSITE" id="PS51192">
    <property type="entry name" value="HELICASE_ATP_BIND_1"/>
    <property type="match status" value="1"/>
</dbReference>
<dbReference type="InterPro" id="IPR014001">
    <property type="entry name" value="Helicase_ATP-bd"/>
</dbReference>
<keyword evidence="10" id="KW-0539">Nucleus</keyword>
<dbReference type="Pfam" id="PF00270">
    <property type="entry name" value="DEAD"/>
    <property type="match status" value="1"/>
</dbReference>
<dbReference type="PROSITE" id="PS00039">
    <property type="entry name" value="DEAD_ATP_HELICASE"/>
    <property type="match status" value="1"/>
</dbReference>
<dbReference type="GO" id="GO:0003724">
    <property type="term" value="F:RNA helicase activity"/>
    <property type="evidence" value="ECO:0007669"/>
    <property type="project" value="UniProtKB-EC"/>
</dbReference>
<dbReference type="Gene3D" id="3.40.50.300">
    <property type="entry name" value="P-loop containing nucleotide triphosphate hydrolases"/>
    <property type="match status" value="2"/>
</dbReference>
<dbReference type="InterPro" id="IPR027417">
    <property type="entry name" value="P-loop_NTPase"/>
</dbReference>
<organism evidence="15 16">
    <name type="scientific">Emiliania huxleyi (strain CCMP1516)</name>
    <dbReference type="NCBI Taxonomy" id="280463"/>
    <lineage>
        <taxon>Eukaryota</taxon>
        <taxon>Haptista</taxon>
        <taxon>Haptophyta</taxon>
        <taxon>Prymnesiophyceae</taxon>
        <taxon>Isochrysidales</taxon>
        <taxon>Noelaerhabdaceae</taxon>
        <taxon>Emiliania</taxon>
    </lineage>
</organism>
<keyword evidence="16" id="KW-1185">Reference proteome</keyword>
<keyword evidence="9 12" id="KW-0067">ATP-binding</keyword>
<evidence type="ECO:0000256" key="4">
    <source>
        <dbReference type="ARBA" id="ARBA00022517"/>
    </source>
</evidence>
<evidence type="ECO:0000259" key="13">
    <source>
        <dbReference type="PROSITE" id="PS51192"/>
    </source>
</evidence>
<evidence type="ECO:0000256" key="9">
    <source>
        <dbReference type="ARBA" id="ARBA00022840"/>
    </source>
</evidence>
<evidence type="ECO:0000256" key="6">
    <source>
        <dbReference type="ARBA" id="ARBA00022741"/>
    </source>
</evidence>
<dbReference type="GO" id="GO:0005524">
    <property type="term" value="F:ATP binding"/>
    <property type="evidence" value="ECO:0007669"/>
    <property type="project" value="UniProtKB-KW"/>
</dbReference>
<evidence type="ECO:0000313" key="16">
    <source>
        <dbReference type="Proteomes" id="UP000013827"/>
    </source>
</evidence>
<evidence type="ECO:0000256" key="3">
    <source>
        <dbReference type="ARBA" id="ARBA00012552"/>
    </source>
</evidence>
<keyword evidence="8 12" id="KW-0347">Helicase</keyword>
<dbReference type="SMART" id="SM00487">
    <property type="entry name" value="DEXDc"/>
    <property type="match status" value="1"/>
</dbReference>
<dbReference type="RefSeq" id="XP_005764423.1">
    <property type="nucleotide sequence ID" value="XM_005764366.1"/>
</dbReference>
<evidence type="ECO:0000256" key="1">
    <source>
        <dbReference type="ARBA" id="ARBA00004604"/>
    </source>
</evidence>
<dbReference type="PaxDb" id="2903-EOD11994"/>
<reference evidence="15" key="2">
    <citation type="submission" date="2024-10" db="UniProtKB">
        <authorList>
            <consortium name="EnsemblProtists"/>
        </authorList>
    </citation>
    <scope>IDENTIFICATION</scope>
</reference>
<evidence type="ECO:0000259" key="14">
    <source>
        <dbReference type="PROSITE" id="PS51194"/>
    </source>
</evidence>
<dbReference type="KEGG" id="ehx:EMIHUDRAFT_247656"/>
<keyword evidence="6 12" id="KW-0547">Nucleotide-binding</keyword>
<keyword evidence="5" id="KW-0698">rRNA processing</keyword>
<dbReference type="CDD" id="cd00268">
    <property type="entry name" value="DEADc"/>
    <property type="match status" value="1"/>
</dbReference>
<comment type="function">
    <text evidence="11">ATP-dependent RNA helicase required for 60S ribosomal subunit synthesis. Involved in efficient pre-rRNA processing, predominantly at site A3, which is necessary for the normal formation of 25S and 5.8S rRNAs.</text>
</comment>
<dbReference type="eggNOG" id="KOG0331">
    <property type="taxonomic scope" value="Eukaryota"/>
</dbReference>
<protein>
    <recommendedName>
        <fullName evidence="3">RNA helicase</fullName>
        <ecNumber evidence="3">3.6.4.13</ecNumber>
    </recommendedName>
</protein>
<dbReference type="SMART" id="SM00490">
    <property type="entry name" value="HELICc"/>
    <property type="match status" value="1"/>
</dbReference>
<dbReference type="STRING" id="2903.R1DTF7"/>
<feature type="domain" description="Helicase ATP-binding" evidence="13">
    <location>
        <begin position="51"/>
        <end position="226"/>
    </location>
</feature>
<accession>A0A0D3IL59</accession>
<evidence type="ECO:0000256" key="10">
    <source>
        <dbReference type="ARBA" id="ARBA00023242"/>
    </source>
</evidence>
<dbReference type="EC" id="3.6.4.13" evidence="3"/>
<dbReference type="InterPro" id="IPR000629">
    <property type="entry name" value="RNA-helicase_DEAD-box_CS"/>
</dbReference>
<dbReference type="Proteomes" id="UP000013827">
    <property type="component" value="Unassembled WGS sequence"/>
</dbReference>
<dbReference type="GO" id="GO:0003676">
    <property type="term" value="F:nucleic acid binding"/>
    <property type="evidence" value="ECO:0007669"/>
    <property type="project" value="InterPro"/>
</dbReference>
<comment type="similarity">
    <text evidence="2">Belongs to the DEAD box helicase family. DDX5/DBP2 subfamily.</text>
</comment>
<dbReference type="InterPro" id="IPR044742">
    <property type="entry name" value="DEAD/DEAH_RhlB"/>
</dbReference>
<dbReference type="InterPro" id="IPR011545">
    <property type="entry name" value="DEAD/DEAH_box_helicase_dom"/>
</dbReference>
<dbReference type="Pfam" id="PF00271">
    <property type="entry name" value="Helicase_C"/>
    <property type="match status" value="1"/>
</dbReference>
<comment type="subcellular location">
    <subcellularLocation>
        <location evidence="1">Nucleus</location>
        <location evidence="1">Nucleolus</location>
    </subcellularLocation>
</comment>
<dbReference type="PANTHER" id="PTHR47958">
    <property type="entry name" value="ATP-DEPENDENT RNA HELICASE DBP3"/>
    <property type="match status" value="1"/>
</dbReference>
<evidence type="ECO:0000256" key="2">
    <source>
        <dbReference type="ARBA" id="ARBA00009334"/>
    </source>
</evidence>
<evidence type="ECO:0000256" key="8">
    <source>
        <dbReference type="ARBA" id="ARBA00022806"/>
    </source>
</evidence>
<evidence type="ECO:0000313" key="15">
    <source>
        <dbReference type="EnsemblProtists" id="EOD11994"/>
    </source>
</evidence>
<evidence type="ECO:0000256" key="7">
    <source>
        <dbReference type="ARBA" id="ARBA00022801"/>
    </source>
</evidence>
<evidence type="ECO:0000256" key="5">
    <source>
        <dbReference type="ARBA" id="ARBA00022552"/>
    </source>
</evidence>
<feature type="domain" description="Helicase C-terminal" evidence="14">
    <location>
        <begin position="214"/>
        <end position="394"/>
    </location>
</feature>
<dbReference type="GeneID" id="17258144"/>
<dbReference type="AlphaFoldDB" id="A0A0D3IL59"/>
<keyword evidence="7 12" id="KW-0378">Hydrolase</keyword>